<organism evidence="2">
    <name type="scientific">Anthurium amnicola</name>
    <dbReference type="NCBI Taxonomy" id="1678845"/>
    <lineage>
        <taxon>Eukaryota</taxon>
        <taxon>Viridiplantae</taxon>
        <taxon>Streptophyta</taxon>
        <taxon>Embryophyta</taxon>
        <taxon>Tracheophyta</taxon>
        <taxon>Spermatophyta</taxon>
        <taxon>Magnoliopsida</taxon>
        <taxon>Liliopsida</taxon>
        <taxon>Araceae</taxon>
        <taxon>Pothoideae</taxon>
        <taxon>Potheae</taxon>
        <taxon>Anthurium</taxon>
    </lineage>
</organism>
<dbReference type="GO" id="GO:0016747">
    <property type="term" value="F:acyltransferase activity, transferring groups other than amino-acyl groups"/>
    <property type="evidence" value="ECO:0007669"/>
    <property type="project" value="InterPro"/>
</dbReference>
<feature type="domain" description="N-acetyltransferase" evidence="1">
    <location>
        <begin position="8"/>
        <end position="166"/>
    </location>
</feature>
<dbReference type="InterPro" id="IPR016181">
    <property type="entry name" value="Acyl_CoA_acyltransferase"/>
</dbReference>
<evidence type="ECO:0000313" key="2">
    <source>
        <dbReference type="EMBL" id="JAT45992.1"/>
    </source>
</evidence>
<sequence length="173" mass="19173">MEPPPPEVTLRPFDLSDVDDLMAWASDPRVTRFSRRGPVATREAALRHLQHGLLRRPWCRAICLGGRPVGSVSVAPGAHRCRASLGYRVAHAHWGKGVATAAVRRAAAEVFEEMPHLERLEAVADVDNPASQRVLEKAGFQREALLRKYFLLHGVARDVVMYSLVVPDDLVGR</sequence>
<dbReference type="Pfam" id="PF13302">
    <property type="entry name" value="Acetyltransf_3"/>
    <property type="match status" value="1"/>
</dbReference>
<dbReference type="AlphaFoldDB" id="A0A1D1XUD4"/>
<protein>
    <submittedName>
        <fullName evidence="2">Putative N-acetyltransferase p20</fullName>
    </submittedName>
</protein>
<dbReference type="Gene3D" id="3.40.630.30">
    <property type="match status" value="1"/>
</dbReference>
<evidence type="ECO:0000259" key="1">
    <source>
        <dbReference type="PROSITE" id="PS51186"/>
    </source>
</evidence>
<name>A0A1D1XUD4_9ARAE</name>
<gene>
    <name evidence="2" type="primary">p20_3</name>
    <name evidence="2" type="ORF">g.32731</name>
</gene>
<dbReference type="InterPro" id="IPR000182">
    <property type="entry name" value="GNAT_dom"/>
</dbReference>
<reference evidence="2" key="1">
    <citation type="submission" date="2015-07" db="EMBL/GenBank/DDBJ databases">
        <title>Transcriptome Assembly of Anthurium amnicola.</title>
        <authorList>
            <person name="Suzuki J."/>
        </authorList>
    </citation>
    <scope>NUCLEOTIDE SEQUENCE</scope>
</reference>
<proteinExistence type="predicted"/>
<keyword evidence="2" id="KW-0808">Transferase</keyword>
<accession>A0A1D1XUD4</accession>
<dbReference type="PANTHER" id="PTHR46067:SF2">
    <property type="entry name" value="ACETYLTRANSFERASE, GNAT FAMILY PROTEIN, EXPRESSED"/>
    <property type="match status" value="1"/>
</dbReference>
<dbReference type="EMBL" id="GDJX01021944">
    <property type="protein sequence ID" value="JAT45992.1"/>
    <property type="molecule type" value="Transcribed_RNA"/>
</dbReference>
<dbReference type="PROSITE" id="PS51186">
    <property type="entry name" value="GNAT"/>
    <property type="match status" value="1"/>
</dbReference>
<dbReference type="SUPFAM" id="SSF55729">
    <property type="entry name" value="Acyl-CoA N-acyltransferases (Nat)"/>
    <property type="match status" value="1"/>
</dbReference>
<dbReference type="PANTHER" id="PTHR46067">
    <property type="entry name" value="ACYL-COA N-ACYLTRANSFERASES (NAT) SUPERFAMILY PROTEIN"/>
    <property type="match status" value="1"/>
</dbReference>